<feature type="binding site" evidence="8">
    <location>
        <position position="604"/>
    </location>
    <ligand>
        <name>ATP</name>
        <dbReference type="ChEBI" id="CHEBI:30616"/>
    </ligand>
</feature>
<accession>A0A3B0PSW5</accession>
<dbReference type="SUPFAM" id="SSF50677">
    <property type="entry name" value="ValRS/IleRS/LeuRS editing domain"/>
    <property type="match status" value="1"/>
</dbReference>
<dbReference type="GO" id="GO:0004823">
    <property type="term" value="F:leucine-tRNA ligase activity"/>
    <property type="evidence" value="ECO:0007669"/>
    <property type="project" value="UniProtKB-UniRule"/>
</dbReference>
<protein>
    <recommendedName>
        <fullName evidence="8">Leucine--tRNA ligase</fullName>
        <ecNumber evidence="8">6.1.1.4</ecNumber>
    </recommendedName>
    <alternativeName>
        <fullName evidence="8">Leucyl-tRNA synthetase</fullName>
        <shortName evidence="8">LeuRS</shortName>
    </alternativeName>
</protein>
<dbReference type="Pfam" id="PF09334">
    <property type="entry name" value="tRNA-synt_1g"/>
    <property type="match status" value="1"/>
</dbReference>
<dbReference type="HAMAP" id="MF_00049_B">
    <property type="entry name" value="Leu_tRNA_synth_B"/>
    <property type="match status" value="1"/>
</dbReference>
<evidence type="ECO:0000256" key="6">
    <source>
        <dbReference type="ARBA" id="ARBA00023146"/>
    </source>
</evidence>
<evidence type="ECO:0000259" key="12">
    <source>
        <dbReference type="Pfam" id="PF09334"/>
    </source>
</evidence>
<dbReference type="GO" id="GO:0005524">
    <property type="term" value="F:ATP binding"/>
    <property type="evidence" value="ECO:0007669"/>
    <property type="project" value="UniProtKB-UniRule"/>
</dbReference>
<dbReference type="Pfam" id="PF08264">
    <property type="entry name" value="Anticodon_1"/>
    <property type="match status" value="1"/>
</dbReference>
<dbReference type="PANTHER" id="PTHR43740">
    <property type="entry name" value="LEUCYL-TRNA SYNTHETASE"/>
    <property type="match status" value="1"/>
</dbReference>
<evidence type="ECO:0000259" key="11">
    <source>
        <dbReference type="Pfam" id="PF08264"/>
    </source>
</evidence>
<dbReference type="InterPro" id="IPR009008">
    <property type="entry name" value="Val/Leu/Ile-tRNA-synth_edit"/>
</dbReference>
<keyword evidence="4 8" id="KW-0067">ATP-binding</keyword>
<dbReference type="FunFam" id="3.40.50.620:FF:000056">
    <property type="entry name" value="Leucine--tRNA ligase"/>
    <property type="match status" value="1"/>
</dbReference>
<dbReference type="KEGG" id="chla:C834K_0631"/>
<dbReference type="EC" id="6.1.1.4" evidence="8"/>
<evidence type="ECO:0000256" key="9">
    <source>
        <dbReference type="RuleBase" id="RU363039"/>
    </source>
</evidence>
<dbReference type="RefSeq" id="WP_117274383.1">
    <property type="nucleotide sequence ID" value="NZ_LS992154.1"/>
</dbReference>
<dbReference type="Gene3D" id="3.40.50.620">
    <property type="entry name" value="HUPs"/>
    <property type="match status" value="2"/>
</dbReference>
<dbReference type="InterPro" id="IPR002300">
    <property type="entry name" value="aa-tRNA-synth_Ia"/>
</dbReference>
<name>A0A3B0PSW5_9CHLA</name>
<dbReference type="NCBIfam" id="TIGR00396">
    <property type="entry name" value="leuS_bact"/>
    <property type="match status" value="1"/>
</dbReference>
<evidence type="ECO:0000256" key="5">
    <source>
        <dbReference type="ARBA" id="ARBA00022917"/>
    </source>
</evidence>
<evidence type="ECO:0000313" key="15">
    <source>
        <dbReference type="Proteomes" id="UP000258476"/>
    </source>
</evidence>
<feature type="domain" description="Methionyl/Valyl/Leucyl/Isoleucyl-tRNA synthetase anticodon-binding" evidence="11">
    <location>
        <begin position="676"/>
        <end position="787"/>
    </location>
</feature>
<dbReference type="CDD" id="cd07958">
    <property type="entry name" value="Anticodon_Ia_Leu_BEm"/>
    <property type="match status" value="1"/>
</dbReference>
<feature type="short sequence motif" description="'KMSKS' region" evidence="8">
    <location>
        <begin position="601"/>
        <end position="605"/>
    </location>
</feature>
<dbReference type="AlphaFoldDB" id="A0A3B0PSW5"/>
<dbReference type="InterPro" id="IPR013155">
    <property type="entry name" value="M/V/L/I-tRNA-synth_anticd-bd"/>
</dbReference>
<dbReference type="Proteomes" id="UP000258476">
    <property type="component" value="Chromosome"/>
</dbReference>
<dbReference type="PANTHER" id="PTHR43740:SF2">
    <property type="entry name" value="LEUCINE--TRNA LIGASE, MITOCHONDRIAL"/>
    <property type="match status" value="1"/>
</dbReference>
<proteinExistence type="inferred from homology"/>
<evidence type="ECO:0000256" key="7">
    <source>
        <dbReference type="ARBA" id="ARBA00047469"/>
    </source>
</evidence>
<dbReference type="FunFam" id="1.10.730.10:FF:000002">
    <property type="entry name" value="Leucine--tRNA ligase"/>
    <property type="match status" value="1"/>
</dbReference>
<dbReference type="InterPro" id="IPR002302">
    <property type="entry name" value="Leu-tRNA-ligase"/>
</dbReference>
<keyword evidence="6 8" id="KW-0030">Aminoacyl-tRNA synthetase</keyword>
<reference evidence="15" key="1">
    <citation type="submission" date="2017-11" db="EMBL/GenBank/DDBJ databases">
        <authorList>
            <person name="Seth-Smith MB H."/>
        </authorList>
    </citation>
    <scope>NUCLEOTIDE SEQUENCE [LARGE SCALE GENOMIC DNA]</scope>
</reference>
<dbReference type="FunFam" id="3.40.50.620:FF:000077">
    <property type="entry name" value="Leucine--tRNA ligase"/>
    <property type="match status" value="1"/>
</dbReference>
<evidence type="ECO:0000256" key="8">
    <source>
        <dbReference type="HAMAP-Rule" id="MF_00049"/>
    </source>
</evidence>
<evidence type="ECO:0000256" key="3">
    <source>
        <dbReference type="ARBA" id="ARBA00022741"/>
    </source>
</evidence>
<evidence type="ECO:0000313" key="14">
    <source>
        <dbReference type="EMBL" id="SYX09081.1"/>
    </source>
</evidence>
<dbReference type="PRINTS" id="PR00985">
    <property type="entry name" value="TRNASYNTHLEU"/>
</dbReference>
<organism evidence="14 15">
    <name type="scientific">Chlamydia poikilotherma</name>
    <dbReference type="NCBI Taxonomy" id="1967783"/>
    <lineage>
        <taxon>Bacteria</taxon>
        <taxon>Pseudomonadati</taxon>
        <taxon>Chlamydiota</taxon>
        <taxon>Chlamydiia</taxon>
        <taxon>Chlamydiales</taxon>
        <taxon>Chlamydiaceae</taxon>
        <taxon>Chlamydia/Chlamydophila group</taxon>
        <taxon>Chlamydia</taxon>
    </lineage>
</organism>
<dbReference type="SUPFAM" id="SSF47323">
    <property type="entry name" value="Anticodon-binding domain of a subclass of class I aminoacyl-tRNA synthetases"/>
    <property type="match status" value="1"/>
</dbReference>
<dbReference type="Gene3D" id="1.10.730.10">
    <property type="entry name" value="Isoleucyl-tRNA Synthetase, Domain 1"/>
    <property type="match status" value="1"/>
</dbReference>
<keyword evidence="2 8" id="KW-0436">Ligase</keyword>
<comment type="catalytic activity">
    <reaction evidence="7 8">
        <text>tRNA(Leu) + L-leucine + ATP = L-leucyl-tRNA(Leu) + AMP + diphosphate</text>
        <dbReference type="Rhea" id="RHEA:11688"/>
        <dbReference type="Rhea" id="RHEA-COMP:9613"/>
        <dbReference type="Rhea" id="RHEA-COMP:9622"/>
        <dbReference type="ChEBI" id="CHEBI:30616"/>
        <dbReference type="ChEBI" id="CHEBI:33019"/>
        <dbReference type="ChEBI" id="CHEBI:57427"/>
        <dbReference type="ChEBI" id="CHEBI:78442"/>
        <dbReference type="ChEBI" id="CHEBI:78494"/>
        <dbReference type="ChEBI" id="CHEBI:456215"/>
        <dbReference type="EC" id="6.1.1.4"/>
    </reaction>
</comment>
<sequence length="820" mass="94253">MRYDPSLIEKKWQEFWKEARSFKADEASDKPKYYVLDMFPYPSGSGLHVGHLIGYTATDIVARYKRAKGYSVLHPMGWDSFGLPAEQYAVRTGTHPRETTQKNIENFRRQLSAMGFSYDESREFATSDPDYYRWTQKLFLFLYEKGLAYMADMAVNYCPELGTVLSNEEVENGLSVEGGYPVERRMLRQWILRITAYSDQLLEGLEDLDWPENVKQLQRNWIGKSEGALVRFEVSNKNFLEVFTTRPDTLCGVSFLVIAPEHPEVNQLISENQREAVESYIRIAQSKSERDRISETKVKSGVFTGTYAKHPITGADIPIWISDYVILGYGSGVVMGVPAHDERDREFAETFSLPIYEVLDQDGYCVHSNHRDFHLDGLRDQEAKDYIIAYLQKKNLGEAKVAYKLRDWLFSRQRYWGEPIPIIHFEDGTSRPLEDDELPLLPPEVQDYRPEGFGQGPLAKVKEWVDIHDVKTNRLGRRETHTMPQWAGSCWYYLRFCDAHNFQAPWSHENERYWMPVDLYIGGAEHAVLHLLYSRFWHRVFYEAGMVSNAEPFKKLINQGLVLATSYRIPGKGYVCPEDAREDNGVWTSTSGEELEVRQEKMSKSKLNGVDPQILIDEFGADALRMYAMFSGPLDKNKLWCNQGVSGCRRFLNRFYEMATSSLVQDIDDPKGIALAHRLVHRVSEDIEKMSLNTIPSSFMEFINEFVKLNIYPKAALAMVVQALAPIAPHISEELWTVLGYAPGIDTAGWPKVDLKYLEDTSVTFVIQVNGKLRARLDIDKSTSKENVLSLAKEAVAKYLEDKEIKQEVFVPNRLVNFVL</sequence>
<comment type="caution">
    <text evidence="8">Lacks conserved residue(s) required for the propagation of feature annotation.</text>
</comment>
<dbReference type="SUPFAM" id="SSF52374">
    <property type="entry name" value="Nucleotidylyl transferase"/>
    <property type="match status" value="1"/>
</dbReference>
<dbReference type="InterPro" id="IPR009080">
    <property type="entry name" value="tRNAsynth_Ia_anticodon-bd"/>
</dbReference>
<feature type="domain" description="Leucyl-tRNA synthetase editing" evidence="13">
    <location>
        <begin position="219"/>
        <end position="362"/>
    </location>
</feature>
<comment type="subcellular location">
    <subcellularLocation>
        <location evidence="8">Cytoplasm</location>
    </subcellularLocation>
</comment>
<evidence type="ECO:0000256" key="1">
    <source>
        <dbReference type="ARBA" id="ARBA00005594"/>
    </source>
</evidence>
<dbReference type="GO" id="GO:0002161">
    <property type="term" value="F:aminoacyl-tRNA deacylase activity"/>
    <property type="evidence" value="ECO:0007669"/>
    <property type="project" value="InterPro"/>
</dbReference>
<keyword evidence="8" id="KW-0963">Cytoplasm</keyword>
<evidence type="ECO:0000256" key="4">
    <source>
        <dbReference type="ARBA" id="ARBA00022840"/>
    </source>
</evidence>
<dbReference type="Pfam" id="PF13603">
    <property type="entry name" value="tRNA-synt_1_2"/>
    <property type="match status" value="1"/>
</dbReference>
<feature type="domain" description="Aminoacyl-tRNA synthetase class Ia" evidence="10">
    <location>
        <begin position="600"/>
        <end position="631"/>
    </location>
</feature>
<keyword evidence="5 8" id="KW-0648">Protein biosynthesis</keyword>
<dbReference type="OrthoDB" id="9810365at2"/>
<keyword evidence="3 8" id="KW-0547">Nucleotide-binding</keyword>
<evidence type="ECO:0000256" key="2">
    <source>
        <dbReference type="ARBA" id="ARBA00022598"/>
    </source>
</evidence>
<dbReference type="EMBL" id="LS992154">
    <property type="protein sequence ID" value="SYX09081.1"/>
    <property type="molecule type" value="Genomic_DNA"/>
</dbReference>
<dbReference type="InterPro" id="IPR025709">
    <property type="entry name" value="Leu_tRNA-synth_edit"/>
</dbReference>
<gene>
    <name evidence="8 14" type="primary">leuS</name>
    <name evidence="14" type="ORF">C834K_0631</name>
</gene>
<dbReference type="GO" id="GO:0006429">
    <property type="term" value="P:leucyl-tRNA aminoacylation"/>
    <property type="evidence" value="ECO:0007669"/>
    <property type="project" value="UniProtKB-UniRule"/>
</dbReference>
<comment type="similarity">
    <text evidence="1 8 9">Belongs to the class-I aminoacyl-tRNA synthetase family.</text>
</comment>
<evidence type="ECO:0000259" key="13">
    <source>
        <dbReference type="Pfam" id="PF13603"/>
    </source>
</evidence>
<dbReference type="InterPro" id="IPR014729">
    <property type="entry name" value="Rossmann-like_a/b/a_fold"/>
</dbReference>
<dbReference type="CDD" id="cd00812">
    <property type="entry name" value="LeuRS_core"/>
    <property type="match status" value="1"/>
</dbReference>
<keyword evidence="15" id="KW-1185">Reference proteome</keyword>
<dbReference type="InterPro" id="IPR015413">
    <property type="entry name" value="Methionyl/Leucyl_tRNA_Synth"/>
</dbReference>
<evidence type="ECO:0000259" key="10">
    <source>
        <dbReference type="Pfam" id="PF00133"/>
    </source>
</evidence>
<dbReference type="Pfam" id="PF00133">
    <property type="entry name" value="tRNA-synt_1"/>
    <property type="match status" value="2"/>
</dbReference>
<feature type="domain" description="Aminoacyl-tRNA synthetase class Ia" evidence="10">
    <location>
        <begin position="401"/>
        <end position="565"/>
    </location>
</feature>
<feature type="domain" description="Methionyl/Leucyl tRNA synthetase" evidence="12">
    <location>
        <begin position="38"/>
        <end position="171"/>
    </location>
</feature>
<dbReference type="GO" id="GO:0005829">
    <property type="term" value="C:cytosol"/>
    <property type="evidence" value="ECO:0007669"/>
    <property type="project" value="TreeGrafter"/>
</dbReference>